<sequence>MDELTDRPEITVLRRLRNVARPISPIELSTIPISHITVRENDAICNVNSVASPDLKAQKSHRVSPVAFKIVF</sequence>
<keyword evidence="2" id="KW-1185">Reference proteome</keyword>
<proteinExistence type="predicted"/>
<evidence type="ECO:0000313" key="1">
    <source>
        <dbReference type="EMBL" id="MDQ0999593.1"/>
    </source>
</evidence>
<dbReference type="Proteomes" id="UP001237780">
    <property type="component" value="Unassembled WGS sequence"/>
</dbReference>
<reference evidence="1 2" key="1">
    <citation type="submission" date="2023-07" db="EMBL/GenBank/DDBJ databases">
        <title>Comparative genomics of wheat-associated soil bacteria to identify genetic determinants of phenazine resistance.</title>
        <authorList>
            <person name="Mouncey N."/>
        </authorList>
    </citation>
    <scope>NUCLEOTIDE SEQUENCE [LARGE SCALE GENOMIC DNA]</scope>
    <source>
        <strain evidence="1 2">W4I11</strain>
    </source>
</reference>
<name>A0ABU0SIS7_9HYPH</name>
<gene>
    <name evidence="1" type="ORF">QFZ34_004775</name>
</gene>
<evidence type="ECO:0000313" key="2">
    <source>
        <dbReference type="Proteomes" id="UP001237780"/>
    </source>
</evidence>
<organism evidence="1 2">
    <name type="scientific">Phyllobacterium ifriqiyense</name>
    <dbReference type="NCBI Taxonomy" id="314238"/>
    <lineage>
        <taxon>Bacteria</taxon>
        <taxon>Pseudomonadati</taxon>
        <taxon>Pseudomonadota</taxon>
        <taxon>Alphaproteobacteria</taxon>
        <taxon>Hyphomicrobiales</taxon>
        <taxon>Phyllobacteriaceae</taxon>
        <taxon>Phyllobacterium</taxon>
    </lineage>
</organism>
<protein>
    <submittedName>
        <fullName evidence="1">Uncharacterized protein</fullName>
    </submittedName>
</protein>
<accession>A0ABU0SIS7</accession>
<comment type="caution">
    <text evidence="1">The sequence shown here is derived from an EMBL/GenBank/DDBJ whole genome shotgun (WGS) entry which is preliminary data.</text>
</comment>
<dbReference type="EMBL" id="JAUSZT010000003">
    <property type="protein sequence ID" value="MDQ0999593.1"/>
    <property type="molecule type" value="Genomic_DNA"/>
</dbReference>